<reference evidence="8" key="1">
    <citation type="submission" date="2015-05" db="EMBL/GenBank/DDBJ databases">
        <authorList>
            <person name="Fogelqvist Johan"/>
        </authorList>
    </citation>
    <scope>NUCLEOTIDE SEQUENCE [LARGE SCALE GENOMIC DNA]</scope>
</reference>
<dbReference type="InterPro" id="IPR013342">
    <property type="entry name" value="Mandelate_racemase_C"/>
</dbReference>
<name>A0A0G4KHB4_VERLO</name>
<evidence type="ECO:0000256" key="2">
    <source>
        <dbReference type="ARBA" id="ARBA00001946"/>
    </source>
</evidence>
<dbReference type="Gene3D" id="3.30.390.10">
    <property type="entry name" value="Enolase-like, N-terminal domain"/>
    <property type="match status" value="1"/>
</dbReference>
<feature type="coiled-coil region" evidence="5">
    <location>
        <begin position="369"/>
        <end position="396"/>
    </location>
</feature>
<evidence type="ECO:0000259" key="6">
    <source>
        <dbReference type="SMART" id="SM00922"/>
    </source>
</evidence>
<sequence>MSRRGVIKDIIITPVAFHDMPLLNSVGVHEPFALRSIIEVITEDTYGLGESYGDSTHLDRLKAASEQIKGLSVYNTNGIYQKCTASLEGNATSGGDGMAGMVTTASVADKVFSPFEVACLDIQGKLAGVPVSDLLGGLVRDQVQYSAYLFYKWAGHPGEADDEYGAALDAPGLVRQAQKIIDEYGFKAIKLKGGVYPPAQEVEAIKALHAAFPKVPLRLDPNAAWTVETSKWVAAELKGIVEYLEDPAPEIDGMAAITRLSAELPEESFATYGGQSDFLIGGLAAGSAGTIAGFANVFPRTIVHIYNLYKEGKFQEAMMLHKKAALAEQPCKAGIAAVKYAAALNTAKAAGIEGAVEKLRPRQPYVEPSAAAKKAIEEQTAELAKVEATLRGEAKAELTNGSTNGA</sequence>
<keyword evidence="5" id="KW-0175">Coiled coil</keyword>
<dbReference type="PANTHER" id="PTHR48080:SF4">
    <property type="entry name" value="GLUCARATE DEHYDRATASE"/>
    <property type="match status" value="1"/>
</dbReference>
<comment type="cofactor">
    <cofactor evidence="2">
        <name>Mg(2+)</name>
        <dbReference type="ChEBI" id="CHEBI:18420"/>
    </cofactor>
</comment>
<dbReference type="SMART" id="SM00922">
    <property type="entry name" value="MR_MLE"/>
    <property type="match status" value="1"/>
</dbReference>
<accession>A0A0G4KHB4</accession>
<dbReference type="InterPro" id="IPR029065">
    <property type="entry name" value="Enolase_C-like"/>
</dbReference>
<gene>
    <name evidence="7" type="ORF">BN1723_008638</name>
</gene>
<dbReference type="SUPFAM" id="SSF51604">
    <property type="entry name" value="Enolase C-terminal domain-like"/>
    <property type="match status" value="1"/>
</dbReference>
<comment type="pathway">
    <text evidence="3">Carbohydrate acid metabolism; D-glucarate degradation; 2,5-dioxopentanoate from D-glucarate: step 1/2.</text>
</comment>
<dbReference type="InterPro" id="IPR036849">
    <property type="entry name" value="Enolase-like_C_sf"/>
</dbReference>
<dbReference type="SUPFAM" id="SSF54826">
    <property type="entry name" value="Enolase N-terminal domain-like"/>
    <property type="match status" value="1"/>
</dbReference>
<dbReference type="Gene3D" id="3.20.20.70">
    <property type="entry name" value="Aldolase class I"/>
    <property type="match status" value="1"/>
</dbReference>
<protein>
    <recommendedName>
        <fullName evidence="4">glucarate dehydratase</fullName>
        <ecNumber evidence="4">4.2.1.40</ecNumber>
    </recommendedName>
</protein>
<dbReference type="InterPro" id="IPR013785">
    <property type="entry name" value="Aldolase_TIM"/>
</dbReference>
<evidence type="ECO:0000256" key="5">
    <source>
        <dbReference type="SAM" id="Coils"/>
    </source>
</evidence>
<dbReference type="Pfam" id="PF13378">
    <property type="entry name" value="MR_MLE_C"/>
    <property type="match status" value="1"/>
</dbReference>
<dbReference type="EMBL" id="CVQI01000447">
    <property type="protein sequence ID" value="CRJ96564.1"/>
    <property type="molecule type" value="Genomic_DNA"/>
</dbReference>
<dbReference type="InterPro" id="IPR002220">
    <property type="entry name" value="DapA-like"/>
</dbReference>
<dbReference type="SMART" id="SM01130">
    <property type="entry name" value="DHDPS"/>
    <property type="match status" value="1"/>
</dbReference>
<dbReference type="GO" id="GO:0008872">
    <property type="term" value="F:glucarate dehydratase activity"/>
    <property type="evidence" value="ECO:0007669"/>
    <property type="project" value="UniProtKB-EC"/>
</dbReference>
<evidence type="ECO:0000256" key="1">
    <source>
        <dbReference type="ARBA" id="ARBA00001426"/>
    </source>
</evidence>
<dbReference type="AlphaFoldDB" id="A0A0G4KHB4"/>
<dbReference type="InterPro" id="IPR034593">
    <property type="entry name" value="DgoD-like"/>
</dbReference>
<organism evidence="7 8">
    <name type="scientific">Verticillium longisporum</name>
    <name type="common">Verticillium dahliae var. longisporum</name>
    <dbReference type="NCBI Taxonomy" id="100787"/>
    <lineage>
        <taxon>Eukaryota</taxon>
        <taxon>Fungi</taxon>
        <taxon>Dikarya</taxon>
        <taxon>Ascomycota</taxon>
        <taxon>Pezizomycotina</taxon>
        <taxon>Sordariomycetes</taxon>
        <taxon>Hypocreomycetidae</taxon>
        <taxon>Glomerellales</taxon>
        <taxon>Plectosphaerellaceae</taxon>
        <taxon>Verticillium</taxon>
    </lineage>
</organism>
<evidence type="ECO:0000256" key="4">
    <source>
        <dbReference type="ARBA" id="ARBA00011973"/>
    </source>
</evidence>
<proteinExistence type="predicted"/>
<evidence type="ECO:0000256" key="3">
    <source>
        <dbReference type="ARBA" id="ARBA00005183"/>
    </source>
</evidence>
<dbReference type="EC" id="4.2.1.40" evidence="4"/>
<dbReference type="PANTHER" id="PTHR48080">
    <property type="entry name" value="D-GALACTONATE DEHYDRATASE-RELATED"/>
    <property type="match status" value="1"/>
</dbReference>
<comment type="catalytic activity">
    <reaction evidence="1">
        <text>D-glucarate = 5-dehydro-4-deoxy-D-glucarate + H2O</text>
        <dbReference type="Rhea" id="RHEA:14573"/>
        <dbReference type="ChEBI" id="CHEBI:15377"/>
        <dbReference type="ChEBI" id="CHEBI:30612"/>
        <dbReference type="ChEBI" id="CHEBI:42819"/>
        <dbReference type="EC" id="4.2.1.40"/>
    </reaction>
</comment>
<evidence type="ECO:0000313" key="7">
    <source>
        <dbReference type="EMBL" id="CRJ96564.1"/>
    </source>
</evidence>
<evidence type="ECO:0000313" key="8">
    <source>
        <dbReference type="Proteomes" id="UP000045706"/>
    </source>
</evidence>
<dbReference type="Proteomes" id="UP000045706">
    <property type="component" value="Unassembled WGS sequence"/>
</dbReference>
<feature type="domain" description="Mandelate racemase/muconate lactonizing enzyme C-terminal" evidence="6">
    <location>
        <begin position="170"/>
        <end position="264"/>
    </location>
</feature>
<dbReference type="SUPFAM" id="SSF51569">
    <property type="entry name" value="Aldolase"/>
    <property type="match status" value="1"/>
</dbReference>
<dbReference type="InterPro" id="IPR029017">
    <property type="entry name" value="Enolase-like_N"/>
</dbReference>